<organism evidence="1 2">
    <name type="scientific">Dibothriocephalus latus</name>
    <name type="common">Fish tapeworm</name>
    <name type="synonym">Diphyllobothrium latum</name>
    <dbReference type="NCBI Taxonomy" id="60516"/>
    <lineage>
        <taxon>Eukaryota</taxon>
        <taxon>Metazoa</taxon>
        <taxon>Spiralia</taxon>
        <taxon>Lophotrochozoa</taxon>
        <taxon>Platyhelminthes</taxon>
        <taxon>Cestoda</taxon>
        <taxon>Eucestoda</taxon>
        <taxon>Diphyllobothriidea</taxon>
        <taxon>Diphyllobothriidae</taxon>
        <taxon>Dibothriocephalus</taxon>
    </lineage>
</organism>
<dbReference type="SUPFAM" id="SSF56973">
    <property type="entry name" value="Aerolisin/ETX pore-forming domain"/>
    <property type="match status" value="1"/>
</dbReference>
<dbReference type="PANTHER" id="PTHR39369">
    <property type="entry name" value="LIN-24 (TWENTY-FOUR) LIKE"/>
    <property type="match status" value="1"/>
</dbReference>
<name>A0A3P7P3S2_DIBLA</name>
<evidence type="ECO:0000313" key="1">
    <source>
        <dbReference type="EMBL" id="VDN12666.1"/>
    </source>
</evidence>
<gene>
    <name evidence="1" type="ORF">DILT_LOCUS8497</name>
</gene>
<sequence length="203" mass="23468">MALSYKKPVEGKPEKVQVVDLENTVKEWATNHFKKITNVKRKNMDIQINWNDVDSRSEMVFCADVKSDSGTENASTNEALSTGHDNWLNQHVLFSMEYVNDTNGRQEYTFHTDRTTRRVFEIEKCKGFSCRKEVGIKLQAPEQLLEVTGNYSQELTLNTSSRHSCEEELTWGTDYTIGVDPDCTATVMVRTIFYYFLEIDLIR</sequence>
<proteinExistence type="predicted"/>
<dbReference type="OrthoDB" id="9977517at2759"/>
<accession>A0A3P7P3S2</accession>
<dbReference type="AlphaFoldDB" id="A0A3P7P3S2"/>
<dbReference type="CDD" id="cd20237">
    <property type="entry name" value="PFM_LIN24-like"/>
    <property type="match status" value="1"/>
</dbReference>
<protein>
    <submittedName>
        <fullName evidence="1">Uncharacterized protein</fullName>
    </submittedName>
</protein>
<dbReference type="Gene3D" id="2.170.15.10">
    <property type="entry name" value="Proaerolysin, chain A, domain 3"/>
    <property type="match status" value="1"/>
</dbReference>
<evidence type="ECO:0000313" key="2">
    <source>
        <dbReference type="Proteomes" id="UP000281553"/>
    </source>
</evidence>
<dbReference type="EMBL" id="UYRU01054464">
    <property type="protein sequence ID" value="VDN12666.1"/>
    <property type="molecule type" value="Genomic_DNA"/>
</dbReference>
<dbReference type="PANTHER" id="PTHR39369:SF6">
    <property type="entry name" value="LIN-24 (TWENTY-FOUR) LIKE"/>
    <property type="match status" value="1"/>
</dbReference>
<reference evidence="1 2" key="1">
    <citation type="submission" date="2018-11" db="EMBL/GenBank/DDBJ databases">
        <authorList>
            <consortium name="Pathogen Informatics"/>
        </authorList>
    </citation>
    <scope>NUCLEOTIDE SEQUENCE [LARGE SCALE GENOMIC DNA]</scope>
</reference>
<keyword evidence="2" id="KW-1185">Reference proteome</keyword>
<dbReference type="Proteomes" id="UP000281553">
    <property type="component" value="Unassembled WGS sequence"/>
</dbReference>